<name>A0A0K0D7B7_ANGCA</name>
<evidence type="ECO:0000313" key="2">
    <source>
        <dbReference type="Proteomes" id="UP000035642"/>
    </source>
</evidence>
<keyword evidence="2" id="KW-1185">Reference proteome</keyword>
<reference evidence="2" key="1">
    <citation type="submission" date="2012-09" db="EMBL/GenBank/DDBJ databases">
        <authorList>
            <person name="Martin A.A."/>
        </authorList>
    </citation>
    <scope>NUCLEOTIDE SEQUENCE</scope>
</reference>
<dbReference type="AlphaFoldDB" id="A0A0K0D7B7"/>
<organism evidence="2 3">
    <name type="scientific">Angiostrongylus cantonensis</name>
    <name type="common">Rat lungworm</name>
    <dbReference type="NCBI Taxonomy" id="6313"/>
    <lineage>
        <taxon>Eukaryota</taxon>
        <taxon>Metazoa</taxon>
        <taxon>Ecdysozoa</taxon>
        <taxon>Nematoda</taxon>
        <taxon>Chromadorea</taxon>
        <taxon>Rhabditida</taxon>
        <taxon>Rhabditina</taxon>
        <taxon>Rhabditomorpha</taxon>
        <taxon>Strongyloidea</taxon>
        <taxon>Metastrongylidae</taxon>
        <taxon>Angiostrongylus</taxon>
    </lineage>
</organism>
<proteinExistence type="predicted"/>
<reference evidence="3" key="2">
    <citation type="submission" date="2017-02" db="UniProtKB">
        <authorList>
            <consortium name="WormBaseParasite"/>
        </authorList>
    </citation>
    <scope>IDENTIFICATION</scope>
</reference>
<dbReference type="STRING" id="6313.A0A0K0D7B7"/>
<evidence type="ECO:0000256" key="1">
    <source>
        <dbReference type="SAM" id="MobiDB-lite"/>
    </source>
</evidence>
<feature type="region of interest" description="Disordered" evidence="1">
    <location>
        <begin position="197"/>
        <end position="216"/>
    </location>
</feature>
<accession>A0A0K0D7B7</accession>
<protein>
    <submittedName>
        <fullName evidence="3">IRS-type PTB domain-containing protein</fullName>
    </submittedName>
</protein>
<sequence length="216" mass="24262">MYRLFMSKFIEKVLFKAKVKREMGSNHEAFLSLTQDESIDVTAVKFSDRTDLMEGVLKDGRRGNFYISAIDIEPYVRFLRNAIELKKEMMEISQDRADIGSKKFLGTVRADLHLVRDYNVQASRYAEEQNISQPELLPLPDLTVPNLGSHGNEHEGENGHGHGILHGRECSHGLNLNDVGSENFGSVHSDDAAHLGTFHDSAHEGTPTDHFQSLGR</sequence>
<evidence type="ECO:0000313" key="3">
    <source>
        <dbReference type="WBParaSite" id="ACAC_0000596201-mRNA-1"/>
    </source>
</evidence>
<dbReference type="WBParaSite" id="ACAC_0000596201-mRNA-1">
    <property type="protein sequence ID" value="ACAC_0000596201-mRNA-1"/>
    <property type="gene ID" value="ACAC_0000596201"/>
</dbReference>
<dbReference type="Proteomes" id="UP000035642">
    <property type="component" value="Unassembled WGS sequence"/>
</dbReference>